<reference evidence="2 3" key="1">
    <citation type="submission" date="2019-03" db="EMBL/GenBank/DDBJ databases">
        <title>Genomic Encyclopedia of Type Strains, Phase IV (KMG-IV): sequencing the most valuable type-strain genomes for metagenomic binning, comparative biology and taxonomic classification.</title>
        <authorList>
            <person name="Goeker M."/>
        </authorList>
    </citation>
    <scope>NUCLEOTIDE SEQUENCE [LARGE SCALE GENOMIC DNA]</scope>
    <source>
        <strain evidence="2 3">DSM 13587</strain>
    </source>
</reference>
<evidence type="ECO:0000259" key="1">
    <source>
        <dbReference type="Pfam" id="PF09836"/>
    </source>
</evidence>
<dbReference type="OrthoDB" id="4146344at2"/>
<gene>
    <name evidence="2" type="ORF">EDC35_102425</name>
</gene>
<feature type="domain" description="Putative DNA-binding" evidence="1">
    <location>
        <begin position="4"/>
        <end position="94"/>
    </location>
</feature>
<organism evidence="2 3">
    <name type="scientific">Thiobaca trueperi</name>
    <dbReference type="NCBI Taxonomy" id="127458"/>
    <lineage>
        <taxon>Bacteria</taxon>
        <taxon>Pseudomonadati</taxon>
        <taxon>Pseudomonadota</taxon>
        <taxon>Gammaproteobacteria</taxon>
        <taxon>Chromatiales</taxon>
        <taxon>Chromatiaceae</taxon>
        <taxon>Thiobaca</taxon>
    </lineage>
</organism>
<dbReference type="InterPro" id="IPR044922">
    <property type="entry name" value="DUF2063_N_sf"/>
</dbReference>
<dbReference type="GO" id="GO:0003677">
    <property type="term" value="F:DNA binding"/>
    <property type="evidence" value="ECO:0007669"/>
    <property type="project" value="UniProtKB-KW"/>
</dbReference>
<comment type="caution">
    <text evidence="2">The sequence shown here is derived from an EMBL/GenBank/DDBJ whole genome shotgun (WGS) entry which is preliminary data.</text>
</comment>
<protein>
    <submittedName>
        <fullName evidence="2">Putative DNA-binding protein</fullName>
    </submittedName>
</protein>
<evidence type="ECO:0000313" key="2">
    <source>
        <dbReference type="EMBL" id="TCT23088.1"/>
    </source>
</evidence>
<dbReference type="Gene3D" id="1.10.150.690">
    <property type="entry name" value="DUF2063"/>
    <property type="match status" value="1"/>
</dbReference>
<dbReference type="RefSeq" id="WP_132976194.1">
    <property type="nucleotide sequence ID" value="NZ_SMAO01000002.1"/>
</dbReference>
<keyword evidence="2" id="KW-0238">DNA-binding</keyword>
<proteinExistence type="predicted"/>
<dbReference type="Proteomes" id="UP000295717">
    <property type="component" value="Unassembled WGS sequence"/>
</dbReference>
<name>A0A4R3N1Z4_9GAMM</name>
<evidence type="ECO:0000313" key="3">
    <source>
        <dbReference type="Proteomes" id="UP000295717"/>
    </source>
</evidence>
<accession>A0A4R3N1Z4</accession>
<dbReference type="AlphaFoldDB" id="A0A4R3N1Z4"/>
<dbReference type="EMBL" id="SMAO01000002">
    <property type="protein sequence ID" value="TCT23088.1"/>
    <property type="molecule type" value="Genomic_DNA"/>
</dbReference>
<sequence>MSGQTDWCAALLDPARTVPAGLVTWNGSDPVQRFAVYRNNVTVSLMGAIADTFPVCQALLGAARFRALARAFVRDQPPRSPVLARYGAGFADFVAASHLADDWPCLPDLARLELACLDALHAGDAEPMDPATLAAVMAGPERLPALRLRLHPSLAALDSRYAVVSIWAAHQGDETPANIDPDVPESAWVLRHDRSVRVLPMAVGDVRFIAALRHGLTLGEAAALAADGADFDLTRCLTVLLREQVLTGIHDPDLRIHP</sequence>
<dbReference type="Pfam" id="PF09836">
    <property type="entry name" value="DUF2063"/>
    <property type="match status" value="1"/>
</dbReference>
<keyword evidence="3" id="KW-1185">Reference proteome</keyword>
<dbReference type="InterPro" id="IPR018640">
    <property type="entry name" value="DUF2063"/>
</dbReference>